<dbReference type="InterPro" id="IPR050177">
    <property type="entry name" value="Lipid_A_modif_metabolic_enz"/>
</dbReference>
<keyword evidence="3" id="KW-0812">Transmembrane</keyword>
<keyword evidence="3" id="KW-0472">Membrane</keyword>
<evidence type="ECO:0000256" key="2">
    <source>
        <dbReference type="ARBA" id="ARBA00023002"/>
    </source>
</evidence>
<comment type="similarity">
    <text evidence="1">Belongs to the 3-beta-HSD family.</text>
</comment>
<evidence type="ECO:0000256" key="3">
    <source>
        <dbReference type="SAM" id="Phobius"/>
    </source>
</evidence>
<dbReference type="SUPFAM" id="SSF51735">
    <property type="entry name" value="NAD(P)-binding Rossmann-fold domains"/>
    <property type="match status" value="1"/>
</dbReference>
<sequence>MVESSLRDSREMDSAYGMLKRLGNVAGSAPSGAPSQLDDEPAIEPLVAPSASPLQREATLRGGYPPVPEQCCVTGGSGFVGQRLVEMLVERGAKRVVSFDVAPKPADGWSHPAIEYVQGDLRDYDAVLRAVTGAECVWHNGAAVGPYHPTQLYEDVNHTGTLHVIKACKAVGCRKIVMSSSPSTRFDGKDVDGLTEAQMPKLPQATYLQEYARSKARGEMALRAAASDDFMTCAVAPHQVYGPRDNLFLPNLLEVAGTGKLRIFGRGLNRICFSHVDNYSHGLIIAERALRPGSAALGKFYIVTDGDTHPHPDGYALFWPELDRAVVGMGFTSVYRKLSIPFWLIMGLAYFCDLLGMLLGIKLKLNPFAVKMLTMHRWFRIDAAESELGYKPVIPYQLGWAETITWFRENWLPKFDKSAGGYAGKIATQTQAKIDIQARGAGAAAAKGKSE</sequence>
<proteinExistence type="inferred from homology"/>
<dbReference type="AlphaFoldDB" id="A0A7R9UUQ8"/>
<dbReference type="PANTHER" id="PTHR43245">
    <property type="entry name" value="BIFUNCTIONAL POLYMYXIN RESISTANCE PROTEIN ARNA"/>
    <property type="match status" value="1"/>
</dbReference>
<dbReference type="GO" id="GO:0006694">
    <property type="term" value="P:steroid biosynthetic process"/>
    <property type="evidence" value="ECO:0007669"/>
    <property type="project" value="InterPro"/>
</dbReference>
<protein>
    <recommendedName>
        <fullName evidence="4">3-beta hydroxysteroid dehydrogenase/isomerase domain-containing protein</fullName>
    </recommendedName>
</protein>
<dbReference type="InterPro" id="IPR002225">
    <property type="entry name" value="3Beta_OHSteriod_DH/Estase"/>
</dbReference>
<dbReference type="Pfam" id="PF01073">
    <property type="entry name" value="3Beta_HSD"/>
    <property type="match status" value="1"/>
</dbReference>
<feature type="domain" description="3-beta hydroxysteroid dehydrogenase/isomerase" evidence="4">
    <location>
        <begin position="73"/>
        <end position="309"/>
    </location>
</feature>
<dbReference type="GO" id="GO:0016616">
    <property type="term" value="F:oxidoreductase activity, acting on the CH-OH group of donors, NAD or NADP as acceptor"/>
    <property type="evidence" value="ECO:0007669"/>
    <property type="project" value="InterPro"/>
</dbReference>
<keyword evidence="3" id="KW-1133">Transmembrane helix</keyword>
<evidence type="ECO:0000256" key="1">
    <source>
        <dbReference type="ARBA" id="ARBA00009219"/>
    </source>
</evidence>
<dbReference type="PANTHER" id="PTHR43245:SF51">
    <property type="entry name" value="SHORT CHAIN DEHYDROGENASE_REDUCTASE FAMILY 42E, MEMBER 2"/>
    <property type="match status" value="1"/>
</dbReference>
<keyword evidence="2" id="KW-0560">Oxidoreductase</keyword>
<dbReference type="EMBL" id="HBEB01017017">
    <property type="protein sequence ID" value="CAD8276637.1"/>
    <property type="molecule type" value="Transcribed_RNA"/>
</dbReference>
<evidence type="ECO:0000313" key="5">
    <source>
        <dbReference type="EMBL" id="CAD8276637.1"/>
    </source>
</evidence>
<dbReference type="InterPro" id="IPR036291">
    <property type="entry name" value="NAD(P)-bd_dom_sf"/>
</dbReference>
<accession>A0A7R9UUQ8</accession>
<dbReference type="Gene3D" id="3.40.50.720">
    <property type="entry name" value="NAD(P)-binding Rossmann-like Domain"/>
    <property type="match status" value="1"/>
</dbReference>
<name>A0A7R9UUQ8_DIALT</name>
<gene>
    <name evidence="5" type="ORF">PLUT1463_LOCUS10954</name>
</gene>
<reference evidence="5" key="1">
    <citation type="submission" date="2021-01" db="EMBL/GenBank/DDBJ databases">
        <authorList>
            <person name="Corre E."/>
            <person name="Pelletier E."/>
            <person name="Niang G."/>
            <person name="Scheremetjew M."/>
            <person name="Finn R."/>
            <person name="Kale V."/>
            <person name="Holt S."/>
            <person name="Cochrane G."/>
            <person name="Meng A."/>
            <person name="Brown T."/>
            <person name="Cohen L."/>
        </authorList>
    </citation>
    <scope>NUCLEOTIDE SEQUENCE</scope>
    <source>
        <strain evidence="5">RCC1537</strain>
    </source>
</reference>
<organism evidence="5">
    <name type="scientific">Diacronema lutheri</name>
    <name type="common">Unicellular marine alga</name>
    <name type="synonym">Monochrysis lutheri</name>
    <dbReference type="NCBI Taxonomy" id="2081491"/>
    <lineage>
        <taxon>Eukaryota</taxon>
        <taxon>Haptista</taxon>
        <taxon>Haptophyta</taxon>
        <taxon>Pavlovophyceae</taxon>
        <taxon>Pavlovales</taxon>
        <taxon>Pavlovaceae</taxon>
        <taxon>Diacronema</taxon>
    </lineage>
</organism>
<evidence type="ECO:0000259" key="4">
    <source>
        <dbReference type="Pfam" id="PF01073"/>
    </source>
</evidence>
<feature type="transmembrane region" description="Helical" evidence="3">
    <location>
        <begin position="340"/>
        <end position="361"/>
    </location>
</feature>